<dbReference type="GO" id="GO:0008153">
    <property type="term" value="P:4-aminobenzoate biosynthetic process"/>
    <property type="evidence" value="ECO:0007669"/>
    <property type="project" value="TreeGrafter"/>
</dbReference>
<dbReference type="PROSITE" id="PS51273">
    <property type="entry name" value="GATASE_TYPE_1"/>
    <property type="match status" value="1"/>
</dbReference>
<dbReference type="PRINTS" id="PR00097">
    <property type="entry name" value="ANTSNTHASEII"/>
</dbReference>
<name>A0A9P0VZ04_9ASCO</name>
<dbReference type="SUPFAM" id="SSF52317">
    <property type="entry name" value="Class I glutamine amidotransferase-like"/>
    <property type="match status" value="1"/>
</dbReference>
<evidence type="ECO:0000256" key="7">
    <source>
        <dbReference type="ARBA" id="ARBA00022962"/>
    </source>
</evidence>
<evidence type="ECO:0000256" key="1">
    <source>
        <dbReference type="ARBA" id="ARBA00001000"/>
    </source>
</evidence>
<feature type="domain" description="Chorismate-utilising enzyme C-terminal" evidence="11">
    <location>
        <begin position="486"/>
        <end position="763"/>
    </location>
</feature>
<dbReference type="PANTHER" id="PTHR11236">
    <property type="entry name" value="AMINOBENZOATE/ANTHRANILATE SYNTHASE"/>
    <property type="match status" value="1"/>
</dbReference>
<comment type="pathway">
    <text evidence="2">Cofactor biosynthesis; tetrahydrofolate biosynthesis; 4-aminobenzoate from chorismate: step 1/2.</text>
</comment>
<dbReference type="GO" id="GO:0046820">
    <property type="term" value="F:4-amino-4-deoxychorismate synthase activity"/>
    <property type="evidence" value="ECO:0007669"/>
    <property type="project" value="UniProtKB-EC"/>
</dbReference>
<feature type="domain" description="Glutamine amidotransferase" evidence="10">
    <location>
        <begin position="3"/>
        <end position="205"/>
    </location>
</feature>
<keyword evidence="7" id="KW-0315">Glutamine amidotransferase</keyword>
<dbReference type="InterPro" id="IPR006805">
    <property type="entry name" value="Anth_synth_I_N"/>
</dbReference>
<proteinExistence type="inferred from homology"/>
<dbReference type="Pfam" id="PF04715">
    <property type="entry name" value="Anth_synt_I_N"/>
    <property type="match status" value="1"/>
</dbReference>
<dbReference type="GO" id="GO:0046656">
    <property type="term" value="P:folic acid biosynthetic process"/>
    <property type="evidence" value="ECO:0007669"/>
    <property type="project" value="UniProtKB-KW"/>
</dbReference>
<reference evidence="13" key="1">
    <citation type="submission" date="2022-03" db="EMBL/GenBank/DDBJ databases">
        <authorList>
            <person name="Legras J.-L."/>
            <person name="Devillers H."/>
            <person name="Grondin C."/>
        </authorList>
    </citation>
    <scope>NUCLEOTIDE SEQUENCE</scope>
    <source>
        <strain evidence="13">CLIB 1423</strain>
    </source>
</reference>
<evidence type="ECO:0000256" key="6">
    <source>
        <dbReference type="ARBA" id="ARBA00022909"/>
    </source>
</evidence>
<organism evidence="13 14">
    <name type="scientific">[Candida] railenensis</name>
    <dbReference type="NCBI Taxonomy" id="45579"/>
    <lineage>
        <taxon>Eukaryota</taxon>
        <taxon>Fungi</taxon>
        <taxon>Dikarya</taxon>
        <taxon>Ascomycota</taxon>
        <taxon>Saccharomycotina</taxon>
        <taxon>Pichiomycetes</taxon>
        <taxon>Debaryomycetaceae</taxon>
        <taxon>Kurtzmaniella</taxon>
    </lineage>
</organism>
<dbReference type="InterPro" id="IPR019999">
    <property type="entry name" value="Anth_synth_I-like"/>
</dbReference>
<feature type="domain" description="Anthranilate synthase component I N-terminal" evidence="12">
    <location>
        <begin position="274"/>
        <end position="426"/>
    </location>
</feature>
<evidence type="ECO:0000256" key="3">
    <source>
        <dbReference type="ARBA" id="ARBA00005970"/>
    </source>
</evidence>
<dbReference type="EC" id="2.6.1.85" evidence="4"/>
<dbReference type="InterPro" id="IPR005801">
    <property type="entry name" value="ADC_synthase"/>
</dbReference>
<dbReference type="GO" id="GO:0000162">
    <property type="term" value="P:L-tryptophan biosynthetic process"/>
    <property type="evidence" value="ECO:0007669"/>
    <property type="project" value="TreeGrafter"/>
</dbReference>
<dbReference type="EMBL" id="CAKXYY010000009">
    <property type="protein sequence ID" value="CAH2353033.1"/>
    <property type="molecule type" value="Genomic_DNA"/>
</dbReference>
<dbReference type="InterPro" id="IPR029062">
    <property type="entry name" value="Class_I_gatase-like"/>
</dbReference>
<comment type="caution">
    <text evidence="13">The sequence shown here is derived from an EMBL/GenBank/DDBJ whole genome shotgun (WGS) entry which is preliminary data.</text>
</comment>
<dbReference type="SUPFAM" id="SSF56322">
    <property type="entry name" value="ADC synthase"/>
    <property type="match status" value="1"/>
</dbReference>
<evidence type="ECO:0000259" key="11">
    <source>
        <dbReference type="Pfam" id="PF00425"/>
    </source>
</evidence>
<dbReference type="CDD" id="cd01743">
    <property type="entry name" value="GATase1_Anthranilate_Synthase"/>
    <property type="match status" value="1"/>
</dbReference>
<dbReference type="Proteomes" id="UP000837801">
    <property type="component" value="Unassembled WGS sequence"/>
</dbReference>
<evidence type="ECO:0000256" key="8">
    <source>
        <dbReference type="ARBA" id="ARBA00031329"/>
    </source>
</evidence>
<evidence type="ECO:0000259" key="12">
    <source>
        <dbReference type="Pfam" id="PF04715"/>
    </source>
</evidence>
<evidence type="ECO:0000256" key="4">
    <source>
        <dbReference type="ARBA" id="ARBA00013139"/>
    </source>
</evidence>
<keyword evidence="14" id="KW-1185">Reference proteome</keyword>
<comment type="catalytic activity">
    <reaction evidence="1">
        <text>chorismate + L-glutamine = 4-amino-4-deoxychorismate + L-glutamate</text>
        <dbReference type="Rhea" id="RHEA:11672"/>
        <dbReference type="ChEBI" id="CHEBI:29748"/>
        <dbReference type="ChEBI" id="CHEBI:29985"/>
        <dbReference type="ChEBI" id="CHEBI:58359"/>
        <dbReference type="ChEBI" id="CHEBI:58406"/>
        <dbReference type="EC" id="2.6.1.85"/>
    </reaction>
</comment>
<evidence type="ECO:0000313" key="13">
    <source>
        <dbReference type="EMBL" id="CAH2353033.1"/>
    </source>
</evidence>
<evidence type="ECO:0000256" key="5">
    <source>
        <dbReference type="ARBA" id="ARBA00022679"/>
    </source>
</evidence>
<dbReference type="InterPro" id="IPR006221">
    <property type="entry name" value="TrpG/PapA_dom"/>
</dbReference>
<dbReference type="GO" id="GO:0005737">
    <property type="term" value="C:cytoplasm"/>
    <property type="evidence" value="ECO:0007669"/>
    <property type="project" value="TreeGrafter"/>
</dbReference>
<dbReference type="AlphaFoldDB" id="A0A9P0VZ04"/>
<evidence type="ECO:0000256" key="9">
    <source>
        <dbReference type="ARBA" id="ARBA00031904"/>
    </source>
</evidence>
<dbReference type="NCBIfam" id="TIGR00566">
    <property type="entry name" value="trpG_papA"/>
    <property type="match status" value="1"/>
</dbReference>
<dbReference type="NCBIfam" id="TIGR01823">
    <property type="entry name" value="PabB-fungal"/>
    <property type="match status" value="1"/>
</dbReference>
<evidence type="ECO:0000313" key="14">
    <source>
        <dbReference type="Proteomes" id="UP000837801"/>
    </source>
</evidence>
<dbReference type="Pfam" id="PF00425">
    <property type="entry name" value="Chorismate_bind"/>
    <property type="match status" value="1"/>
</dbReference>
<dbReference type="Pfam" id="PF00117">
    <property type="entry name" value="GATase"/>
    <property type="match status" value="1"/>
</dbReference>
<sequence length="772" mass="87854">MILLIDSYDSFTNNLSQLVRDTTGKKVITIHNDTYKPDEYESFFTNFLPMFDYIVIGPGPGHPANPSDIGIISWLLQKYKSQESQNQAAVPILGICLGFQSICYEFDNQVLKLESVKHGQIYDVYPIEVNGLFKTLNSFPSVRYHSLYVDIEQLSDTLKPLAYCLDESDQKVLMAAKHTRLPFYGVQYHPESICSERGIELIKNFDELAESYNKLCNRTLKKSESQEYVNESIAFESSVHPSGLISSGKLKTTLRASTNLYFKKFQMPQAINSVGICNYLYSKETPFFLLNSASFPGEWSIIGLPTLGKSEVITHSVDENDKIKVSLYGSLESRKKISLGSRSAWAFVGEKFREKYIPRENFGSIHTRDIPFLGGYLGIISYEEGQHIIIDKLDSITNPEVDCTPDLKLVYIERFMIFDHVTGDWFVISINQDNQHEQIWCENLAEELTSHVADGKLVIEKSNVPDSINDFVLPQDIDIAIELPSRDIYRNQFEKCQEYLHSGDSYELCLTTQSKIRLPSSIKAWEMYKVLTIKKNPSPFSCFMEFDDITLISSSPERFLSWKDDSVTKKKMVELRPIKGTVKKTEDMTYEKAHKILKTPKEMGENLMIVDLIRHDLHSFIEKVTVDQLMSVEEYETVFQLVSVIRGELSSESSFNGLDILRESLPPGSMTGAPKKRSIELLQDLESSQTTSIGGGRRGIYSGVVGYWSITDDSDWSVVIRSLFHYNNDKENTDDIKLWRIGAGGAITVLSEADSEWEEMEVKLSSVLQSFR</sequence>
<evidence type="ECO:0000259" key="10">
    <source>
        <dbReference type="Pfam" id="PF00117"/>
    </source>
</evidence>
<dbReference type="Gene3D" id="3.40.50.880">
    <property type="match status" value="1"/>
</dbReference>
<evidence type="ECO:0000256" key="2">
    <source>
        <dbReference type="ARBA" id="ARBA00005009"/>
    </source>
</evidence>
<dbReference type="Gene3D" id="3.60.120.10">
    <property type="entry name" value="Anthranilate synthase"/>
    <property type="match status" value="1"/>
</dbReference>
<dbReference type="InterPro" id="IPR017926">
    <property type="entry name" value="GATASE"/>
</dbReference>
<dbReference type="PRINTS" id="PR00096">
    <property type="entry name" value="GATASE"/>
</dbReference>
<accession>A0A9P0VZ04</accession>
<keyword evidence="5" id="KW-0808">Transferase</keyword>
<dbReference type="InterPro" id="IPR010117">
    <property type="entry name" value="PabB_fungal"/>
</dbReference>
<dbReference type="OrthoDB" id="64220at2759"/>
<comment type="similarity">
    <text evidence="3">In the C-terminal section; belongs to the anthranilate synthase component I family.</text>
</comment>
<dbReference type="InterPro" id="IPR015890">
    <property type="entry name" value="Chorismate_C"/>
</dbReference>
<keyword evidence="6" id="KW-0289">Folate biosynthesis</keyword>
<protein>
    <recommendedName>
        <fullName evidence="4">aminodeoxychorismate synthase</fullName>
        <ecNumber evidence="4">2.6.1.85</ecNumber>
    </recommendedName>
    <alternativeName>
        <fullName evidence="8">Para-aminobenzoate synthase</fullName>
    </alternativeName>
    <alternativeName>
        <fullName evidence="9">p-aminobenzoic acid synthase</fullName>
    </alternativeName>
</protein>
<dbReference type="PANTHER" id="PTHR11236:SF18">
    <property type="entry name" value="AMINODEOXYCHORISMATE SYNTHASE"/>
    <property type="match status" value="1"/>
</dbReference>
<gene>
    <name evidence="13" type="ORF">CLIB1423_09S01310</name>
</gene>